<dbReference type="EMBL" id="CP046268">
    <property type="protein sequence ID" value="QMV12970.1"/>
    <property type="molecule type" value="Genomic_DNA"/>
</dbReference>
<name>A0ABX6QVF1_9VIBR</name>
<evidence type="ECO:0000259" key="3">
    <source>
        <dbReference type="PROSITE" id="PS51085"/>
    </source>
</evidence>
<dbReference type="InterPro" id="IPR017927">
    <property type="entry name" value="FAD-bd_FR_type"/>
</dbReference>
<evidence type="ECO:0000256" key="2">
    <source>
        <dbReference type="ARBA" id="ARBA00034078"/>
    </source>
</evidence>
<dbReference type="PROSITE" id="PS51085">
    <property type="entry name" value="2FE2S_FER_2"/>
    <property type="match status" value="1"/>
</dbReference>
<evidence type="ECO:0000256" key="1">
    <source>
        <dbReference type="ARBA" id="ARBA00022692"/>
    </source>
</evidence>
<dbReference type="InterPro" id="IPR039261">
    <property type="entry name" value="FNR_nucleotide-bd"/>
</dbReference>
<dbReference type="Gene3D" id="3.10.20.30">
    <property type="match status" value="1"/>
</dbReference>
<dbReference type="CDD" id="cd06189">
    <property type="entry name" value="flavin_oxioreductase"/>
    <property type="match status" value="1"/>
</dbReference>
<dbReference type="EC" id="1.17.1.-" evidence="5"/>
<dbReference type="InterPro" id="IPR012675">
    <property type="entry name" value="Beta-grasp_dom_sf"/>
</dbReference>
<dbReference type="Pfam" id="PF00970">
    <property type="entry name" value="FAD_binding_6"/>
    <property type="match status" value="1"/>
</dbReference>
<dbReference type="PANTHER" id="PTHR47354:SF5">
    <property type="entry name" value="PROTEIN RFBI"/>
    <property type="match status" value="1"/>
</dbReference>
<feature type="domain" description="2Fe-2S ferredoxin-type" evidence="3">
    <location>
        <begin position="1"/>
        <end position="77"/>
    </location>
</feature>
<evidence type="ECO:0000313" key="6">
    <source>
        <dbReference type="Proteomes" id="UP000515264"/>
    </source>
</evidence>
<dbReference type="InterPro" id="IPR001041">
    <property type="entry name" value="2Fe-2S_ferredoxin-type"/>
</dbReference>
<keyword evidence="1" id="KW-0812">Transmembrane</keyword>
<dbReference type="InterPro" id="IPR050415">
    <property type="entry name" value="MRET"/>
</dbReference>
<dbReference type="Pfam" id="PF00111">
    <property type="entry name" value="Fer2"/>
    <property type="match status" value="1"/>
</dbReference>
<proteinExistence type="predicted"/>
<keyword evidence="5" id="KW-0560">Oxidoreductase</keyword>
<feature type="domain" description="FAD-binding FR-type" evidence="4">
    <location>
        <begin position="82"/>
        <end position="181"/>
    </location>
</feature>
<dbReference type="PANTHER" id="PTHR47354">
    <property type="entry name" value="NADH OXIDOREDUCTASE HCR"/>
    <property type="match status" value="1"/>
</dbReference>
<dbReference type="Gene3D" id="2.40.30.10">
    <property type="entry name" value="Translation factors"/>
    <property type="match status" value="1"/>
</dbReference>
<dbReference type="PROSITE" id="PS51384">
    <property type="entry name" value="FAD_FR"/>
    <property type="match status" value="1"/>
</dbReference>
<dbReference type="PRINTS" id="PR00410">
    <property type="entry name" value="PHEHYDRXLASE"/>
</dbReference>
<dbReference type="CDD" id="cd00207">
    <property type="entry name" value="fer2"/>
    <property type="match status" value="1"/>
</dbReference>
<evidence type="ECO:0000259" key="4">
    <source>
        <dbReference type="PROSITE" id="PS51384"/>
    </source>
</evidence>
<dbReference type="SUPFAM" id="SSF52343">
    <property type="entry name" value="Ferredoxin reductase-like, C-terminal NADP-linked domain"/>
    <property type="match status" value="1"/>
</dbReference>
<dbReference type="InterPro" id="IPR017938">
    <property type="entry name" value="Riboflavin_synthase-like_b-brl"/>
</dbReference>
<dbReference type="InterPro" id="IPR001709">
    <property type="entry name" value="Flavoprot_Pyr_Nucl_cyt_Rdtase"/>
</dbReference>
<dbReference type="InterPro" id="IPR006058">
    <property type="entry name" value="2Fe2S_fd_BS"/>
</dbReference>
<dbReference type="SUPFAM" id="SSF63380">
    <property type="entry name" value="Riboflavin synthase domain-like"/>
    <property type="match status" value="1"/>
</dbReference>
<keyword evidence="6" id="KW-1185">Reference proteome</keyword>
<accession>A0ABX6QVF1</accession>
<reference evidence="5 6" key="1">
    <citation type="journal article" date="2020" name="J. Nat. Prod.">
        <title>Genomics-Metabolomics Profiling Disclosed Marine Vibrio spartinae 3.6 as a Producer of a New Branched Side Chain Prodigiosin.</title>
        <authorList>
            <person name="Vitale G.A."/>
            <person name="Sciarretta M."/>
            <person name="Palma Esposito F."/>
            <person name="January G.G."/>
            <person name="Giaccio M."/>
            <person name="Bunk B."/>
            <person name="Sproer C."/>
            <person name="Bajerski F."/>
            <person name="Power D."/>
            <person name="Festa C."/>
            <person name="Monti M.C."/>
            <person name="D'Auria M.V."/>
            <person name="de Pascale D."/>
        </authorList>
    </citation>
    <scope>NUCLEOTIDE SEQUENCE [LARGE SCALE GENOMIC DNA]</scope>
    <source>
        <strain evidence="5 6">3.6</strain>
    </source>
</reference>
<dbReference type="Gene3D" id="3.40.50.80">
    <property type="entry name" value="Nucleotide-binding domain of ferredoxin-NADP reductase (FNR) module"/>
    <property type="match status" value="1"/>
</dbReference>
<sequence length="314" mass="35442">MVTFESDDNILKDALLKSIPLEHSCKTGGCGLCKAEIISGTALNEDMEEVSVGTHILTCQSKALSNLSLKVNYFPELANIESKIIPCKVSGLEFVTEDIVIIKLRLPPNKALNYMPGQYIDLFFKGISRSYSIADFSPDRNELELHIRRVPNGKLSSLIFEQLHLEQLMRIEGPKGTFFVRNDNKDLIFLATGTGIAPIKSMIHRLIDENDIRKKYIYWGGRYDDEIYCKDFYQLDADFDNITFIPVLSRNGNNIRYVQHAVDRDFDSLSNVSIYACGSLSMINDVRELLVAKGMSLDSFYYDAFISSISKGIS</sequence>
<comment type="cofactor">
    <cofactor evidence="2">
        <name>[2Fe-2S] cluster</name>
        <dbReference type="ChEBI" id="CHEBI:190135"/>
    </cofactor>
</comment>
<dbReference type="SUPFAM" id="SSF54292">
    <property type="entry name" value="2Fe-2S ferredoxin-like"/>
    <property type="match status" value="1"/>
</dbReference>
<gene>
    <name evidence="5" type="primary">ascD_1</name>
    <name evidence="5" type="ORF">Vspart_00173</name>
</gene>
<dbReference type="Proteomes" id="UP000515264">
    <property type="component" value="Chromosome 1"/>
</dbReference>
<keyword evidence="1" id="KW-0472">Membrane</keyword>
<dbReference type="PROSITE" id="PS00197">
    <property type="entry name" value="2FE2S_FER_1"/>
    <property type="match status" value="1"/>
</dbReference>
<dbReference type="GO" id="GO:0016491">
    <property type="term" value="F:oxidoreductase activity"/>
    <property type="evidence" value="ECO:0007669"/>
    <property type="project" value="UniProtKB-KW"/>
</dbReference>
<dbReference type="InterPro" id="IPR008333">
    <property type="entry name" value="Cbr1-like_FAD-bd_dom"/>
</dbReference>
<dbReference type="Pfam" id="PF00175">
    <property type="entry name" value="NAD_binding_1"/>
    <property type="match status" value="1"/>
</dbReference>
<dbReference type="PRINTS" id="PR00371">
    <property type="entry name" value="FPNCR"/>
</dbReference>
<evidence type="ECO:0000313" key="5">
    <source>
        <dbReference type="EMBL" id="QMV12970.1"/>
    </source>
</evidence>
<protein>
    <submittedName>
        <fullName evidence="5">CDP-6-deoxy-L-threo-D-glycero-4-hexulose-3-dehydrase reductase</fullName>
        <ecNumber evidence="5">1.17.1.-</ecNumber>
    </submittedName>
</protein>
<dbReference type="InterPro" id="IPR001433">
    <property type="entry name" value="OxRdtase_FAD/NAD-bd"/>
</dbReference>
<dbReference type="InterPro" id="IPR036010">
    <property type="entry name" value="2Fe-2S_ferredoxin-like_sf"/>
</dbReference>
<organism evidence="5 6">
    <name type="scientific">Vibrio spartinae</name>
    <dbReference type="NCBI Taxonomy" id="1918945"/>
    <lineage>
        <taxon>Bacteria</taxon>
        <taxon>Pseudomonadati</taxon>
        <taxon>Pseudomonadota</taxon>
        <taxon>Gammaproteobacteria</taxon>
        <taxon>Vibrionales</taxon>
        <taxon>Vibrionaceae</taxon>
        <taxon>Vibrio</taxon>
    </lineage>
</organism>